<feature type="transmembrane region" description="Helical" evidence="8">
    <location>
        <begin position="117"/>
        <end position="137"/>
    </location>
</feature>
<evidence type="ECO:0000256" key="2">
    <source>
        <dbReference type="ARBA" id="ARBA00007998"/>
    </source>
</evidence>
<evidence type="ECO:0000256" key="1">
    <source>
        <dbReference type="ARBA" id="ARBA00004141"/>
    </source>
</evidence>
<comment type="caution">
    <text evidence="9">The sequence shown here is derived from an EMBL/GenBank/DDBJ whole genome shotgun (WGS) entry which is preliminary data.</text>
</comment>
<keyword evidence="10" id="KW-1185">Reference proteome</keyword>
<dbReference type="Proteomes" id="UP000531594">
    <property type="component" value="Unassembled WGS sequence"/>
</dbReference>
<keyword evidence="4" id="KW-0309">Germination</keyword>
<dbReference type="AlphaFoldDB" id="A0A7X0HUY8"/>
<proteinExistence type="inferred from homology"/>
<keyword evidence="3" id="KW-0813">Transport</keyword>
<feature type="transmembrane region" description="Helical" evidence="8">
    <location>
        <begin position="269"/>
        <end position="289"/>
    </location>
</feature>
<name>A0A7X0HUY8_9BACI</name>
<dbReference type="RefSeq" id="WP_184529165.1">
    <property type="nucleotide sequence ID" value="NZ_JACHGK010000020.1"/>
</dbReference>
<dbReference type="GO" id="GO:0016020">
    <property type="term" value="C:membrane"/>
    <property type="evidence" value="ECO:0007669"/>
    <property type="project" value="UniProtKB-SubCell"/>
</dbReference>
<dbReference type="PANTHER" id="PTHR34975">
    <property type="entry name" value="SPORE GERMINATION PROTEIN A2"/>
    <property type="match status" value="1"/>
</dbReference>
<evidence type="ECO:0000313" key="9">
    <source>
        <dbReference type="EMBL" id="MBB6447324.1"/>
    </source>
</evidence>
<feature type="transmembrane region" description="Helical" evidence="8">
    <location>
        <begin position="185"/>
        <end position="204"/>
    </location>
</feature>
<dbReference type="NCBIfam" id="TIGR00912">
    <property type="entry name" value="2A0309"/>
    <property type="match status" value="1"/>
</dbReference>
<feature type="transmembrane region" description="Helical" evidence="8">
    <location>
        <begin position="37"/>
        <end position="57"/>
    </location>
</feature>
<dbReference type="GO" id="GO:0009847">
    <property type="term" value="P:spore germination"/>
    <property type="evidence" value="ECO:0007669"/>
    <property type="project" value="InterPro"/>
</dbReference>
<reference evidence="9 10" key="1">
    <citation type="submission" date="2020-08" db="EMBL/GenBank/DDBJ databases">
        <title>Genomic Encyclopedia of Type Strains, Phase IV (KMG-IV): sequencing the most valuable type-strain genomes for metagenomic binning, comparative biology and taxonomic classification.</title>
        <authorList>
            <person name="Goeker M."/>
        </authorList>
    </citation>
    <scope>NUCLEOTIDE SEQUENCE [LARGE SCALE GENOMIC DNA]</scope>
    <source>
        <strain evidence="9 10">DSM 5391</strain>
    </source>
</reference>
<evidence type="ECO:0000256" key="5">
    <source>
        <dbReference type="ARBA" id="ARBA00022692"/>
    </source>
</evidence>
<dbReference type="EMBL" id="JACHGK010000020">
    <property type="protein sequence ID" value="MBB6447324.1"/>
    <property type="molecule type" value="Genomic_DNA"/>
</dbReference>
<comment type="similarity">
    <text evidence="2">Belongs to the amino acid-polyamine-organocation (APC) superfamily. Spore germination protein (SGP) (TC 2.A.3.9) family.</text>
</comment>
<dbReference type="Pfam" id="PF03845">
    <property type="entry name" value="Spore_permease"/>
    <property type="match status" value="1"/>
</dbReference>
<feature type="transmembrane region" description="Helical" evidence="8">
    <location>
        <begin position="339"/>
        <end position="357"/>
    </location>
</feature>
<gene>
    <name evidence="9" type="ORF">HNR53_004004</name>
</gene>
<keyword evidence="6 8" id="KW-1133">Transmembrane helix</keyword>
<protein>
    <submittedName>
        <fullName evidence="9">Spore germination protein KB</fullName>
    </submittedName>
</protein>
<evidence type="ECO:0000256" key="8">
    <source>
        <dbReference type="SAM" id="Phobius"/>
    </source>
</evidence>
<sequence length="374" mass="41983">MLKENISASQLFALVVCYILGTAIVTGTGKEAMQDTWIAVMIATVIGIGLMYFYYALNQLLPNKNLFEIMEFCFSRFGAVSLSYIYITYFLYIFTRVVRIFTDMITSAILLRTPSEIIILTMILVFIYIVFLGLEVIARVTEIFFPYILGFLIMLFLLLFVSGAVELHHLQPILGEGLRPVLKALYPSLAAVPFGELMVLTVILSNVSQLKKGKKVMLLGVLTGGFFLAVGTFLMLTTLGVEMFQYTYFPMLSVARRVAVGNFIERIEVIVVFIIMLGVIVKGTLYLYAALKGLEYVFRIPYRYFTIPVSIIGVVFTKLNTMNPGEFSSEWVNSTLPYIHPSMQFAIPSVIMTVLLCKKHSSQNAAKKTEGEGF</sequence>
<evidence type="ECO:0000256" key="6">
    <source>
        <dbReference type="ARBA" id="ARBA00022989"/>
    </source>
</evidence>
<feature type="transmembrane region" description="Helical" evidence="8">
    <location>
        <begin position="216"/>
        <end position="249"/>
    </location>
</feature>
<feature type="transmembrane region" description="Helical" evidence="8">
    <location>
        <begin position="7"/>
        <end position="25"/>
    </location>
</feature>
<accession>A0A7X0HUY8</accession>
<dbReference type="InterPro" id="IPR004761">
    <property type="entry name" value="Spore_GerAB"/>
</dbReference>
<evidence type="ECO:0000313" key="10">
    <source>
        <dbReference type="Proteomes" id="UP000531594"/>
    </source>
</evidence>
<evidence type="ECO:0000256" key="7">
    <source>
        <dbReference type="ARBA" id="ARBA00023136"/>
    </source>
</evidence>
<dbReference type="Gene3D" id="1.20.1740.10">
    <property type="entry name" value="Amino acid/polyamine transporter I"/>
    <property type="match status" value="1"/>
</dbReference>
<feature type="transmembrane region" description="Helical" evidence="8">
    <location>
        <begin position="144"/>
        <end position="165"/>
    </location>
</feature>
<keyword evidence="7 8" id="KW-0472">Membrane</keyword>
<evidence type="ECO:0000256" key="3">
    <source>
        <dbReference type="ARBA" id="ARBA00022448"/>
    </source>
</evidence>
<organism evidence="9 10">
    <name type="scientific">Bacillus benzoevorans</name>
    <dbReference type="NCBI Taxonomy" id="1456"/>
    <lineage>
        <taxon>Bacteria</taxon>
        <taxon>Bacillati</taxon>
        <taxon>Bacillota</taxon>
        <taxon>Bacilli</taxon>
        <taxon>Bacillales</taxon>
        <taxon>Bacillaceae</taxon>
        <taxon>Bacillus</taxon>
    </lineage>
</organism>
<keyword evidence="5 8" id="KW-0812">Transmembrane</keyword>
<evidence type="ECO:0000256" key="4">
    <source>
        <dbReference type="ARBA" id="ARBA00022544"/>
    </source>
</evidence>
<dbReference type="PANTHER" id="PTHR34975:SF2">
    <property type="entry name" value="SPORE GERMINATION PROTEIN A2"/>
    <property type="match status" value="1"/>
</dbReference>
<comment type="subcellular location">
    <subcellularLocation>
        <location evidence="1">Membrane</location>
        <topology evidence="1">Multi-pass membrane protein</topology>
    </subcellularLocation>
</comment>
<feature type="transmembrane region" description="Helical" evidence="8">
    <location>
        <begin position="301"/>
        <end position="319"/>
    </location>
</feature>
<feature type="transmembrane region" description="Helical" evidence="8">
    <location>
        <begin position="77"/>
        <end position="97"/>
    </location>
</feature>